<dbReference type="Proteomes" id="UP000051330">
    <property type="component" value="Unassembled WGS sequence"/>
</dbReference>
<dbReference type="InterPro" id="IPR036390">
    <property type="entry name" value="WH_DNA-bd_sf"/>
</dbReference>
<dbReference type="PATRIC" id="fig|1423792.3.peg.112"/>
<dbReference type="InterPro" id="IPR011663">
    <property type="entry name" value="UTRA"/>
</dbReference>
<dbReference type="InterPro" id="IPR050679">
    <property type="entry name" value="Bact_HTH_transcr_reg"/>
</dbReference>
<evidence type="ECO:0000259" key="4">
    <source>
        <dbReference type="PROSITE" id="PS50949"/>
    </source>
</evidence>
<dbReference type="STRING" id="1423792.FD09_GL000109"/>
<dbReference type="PANTHER" id="PTHR44846">
    <property type="entry name" value="MANNOSYL-D-GLYCERATE TRANSPORT/METABOLISM SYSTEM REPRESSOR MNGR-RELATED"/>
    <property type="match status" value="1"/>
</dbReference>
<dbReference type="InterPro" id="IPR028978">
    <property type="entry name" value="Chorismate_lyase_/UTRA_dom_sf"/>
</dbReference>
<keyword evidence="3" id="KW-0804">Transcription</keyword>
<sequence>MDRANDYQKCYGNDQMEYRDVSPTVQAEEMLRYLTNGMTDGESFPSERTLTEKIGISRTSLHAAITQLRNSGEVTSQERRGMTVNKKAILNMLDMSSMSDELNHAGKKLTIRFLNSQIRPAEPVEEAFLTVGDGKVVEISRVRDLNEVPVTFERAVLIADKFPQLEKVDFTNRSLYQTLASKYQIKATYGREEIAYCAADDFLASKLSVQVGEPLYRVVSRTYDQHDQPLEYTTQYLVGKHIKYRFYAKGIFDYREDDTNDSV</sequence>
<dbReference type="OrthoDB" id="9815017at2"/>
<keyword evidence="1" id="KW-0805">Transcription regulation</keyword>
<dbReference type="RefSeq" id="WP_057817187.1">
    <property type="nucleotide sequence ID" value="NZ_AZEC01000001.1"/>
</dbReference>
<dbReference type="SUPFAM" id="SSF64288">
    <property type="entry name" value="Chorismate lyase-like"/>
    <property type="match status" value="1"/>
</dbReference>
<dbReference type="Pfam" id="PF07702">
    <property type="entry name" value="UTRA"/>
    <property type="match status" value="1"/>
</dbReference>
<dbReference type="AlphaFoldDB" id="A0A0R1N2M4"/>
<dbReference type="GO" id="GO:0003677">
    <property type="term" value="F:DNA binding"/>
    <property type="evidence" value="ECO:0007669"/>
    <property type="project" value="UniProtKB-KW"/>
</dbReference>
<name>A0A0R1N2M4_9LACO</name>
<dbReference type="Pfam" id="PF00392">
    <property type="entry name" value="GntR"/>
    <property type="match status" value="1"/>
</dbReference>
<dbReference type="SMART" id="SM00866">
    <property type="entry name" value="UTRA"/>
    <property type="match status" value="1"/>
</dbReference>
<dbReference type="Gene3D" id="1.10.10.10">
    <property type="entry name" value="Winged helix-like DNA-binding domain superfamily/Winged helix DNA-binding domain"/>
    <property type="match status" value="1"/>
</dbReference>
<dbReference type="PROSITE" id="PS50949">
    <property type="entry name" value="HTH_GNTR"/>
    <property type="match status" value="1"/>
</dbReference>
<dbReference type="PRINTS" id="PR00035">
    <property type="entry name" value="HTHGNTR"/>
</dbReference>
<protein>
    <submittedName>
        <fullName evidence="5">GntR family transcriptional regulator</fullName>
    </submittedName>
</protein>
<dbReference type="GO" id="GO:0045892">
    <property type="term" value="P:negative regulation of DNA-templated transcription"/>
    <property type="evidence" value="ECO:0007669"/>
    <property type="project" value="TreeGrafter"/>
</dbReference>
<comment type="caution">
    <text evidence="5">The sequence shown here is derived from an EMBL/GenBank/DDBJ whole genome shotgun (WGS) entry which is preliminary data.</text>
</comment>
<organism evidence="5 6">
    <name type="scientific">Schleiferilactobacillus perolens DSM 12744</name>
    <dbReference type="NCBI Taxonomy" id="1423792"/>
    <lineage>
        <taxon>Bacteria</taxon>
        <taxon>Bacillati</taxon>
        <taxon>Bacillota</taxon>
        <taxon>Bacilli</taxon>
        <taxon>Lactobacillales</taxon>
        <taxon>Lactobacillaceae</taxon>
        <taxon>Schleiferilactobacillus</taxon>
    </lineage>
</organism>
<feature type="domain" description="HTH gntR-type" evidence="4">
    <location>
        <begin position="19"/>
        <end position="87"/>
    </location>
</feature>
<dbReference type="PANTHER" id="PTHR44846:SF17">
    <property type="entry name" value="GNTR-FAMILY TRANSCRIPTIONAL REGULATOR"/>
    <property type="match status" value="1"/>
</dbReference>
<proteinExistence type="predicted"/>
<dbReference type="Gene3D" id="3.40.1410.10">
    <property type="entry name" value="Chorismate lyase-like"/>
    <property type="match status" value="1"/>
</dbReference>
<evidence type="ECO:0000313" key="6">
    <source>
        <dbReference type="Proteomes" id="UP000051330"/>
    </source>
</evidence>
<dbReference type="InterPro" id="IPR036388">
    <property type="entry name" value="WH-like_DNA-bd_sf"/>
</dbReference>
<keyword evidence="2" id="KW-0238">DNA-binding</keyword>
<evidence type="ECO:0000256" key="1">
    <source>
        <dbReference type="ARBA" id="ARBA00023015"/>
    </source>
</evidence>
<evidence type="ECO:0000256" key="2">
    <source>
        <dbReference type="ARBA" id="ARBA00023125"/>
    </source>
</evidence>
<dbReference type="EMBL" id="AZEC01000001">
    <property type="protein sequence ID" value="KRL14461.1"/>
    <property type="molecule type" value="Genomic_DNA"/>
</dbReference>
<gene>
    <name evidence="5" type="ORF">FD09_GL000109</name>
</gene>
<evidence type="ECO:0000256" key="3">
    <source>
        <dbReference type="ARBA" id="ARBA00023163"/>
    </source>
</evidence>
<dbReference type="GO" id="GO:0003700">
    <property type="term" value="F:DNA-binding transcription factor activity"/>
    <property type="evidence" value="ECO:0007669"/>
    <property type="project" value="InterPro"/>
</dbReference>
<dbReference type="InterPro" id="IPR000524">
    <property type="entry name" value="Tscrpt_reg_HTH_GntR"/>
</dbReference>
<accession>A0A0R1N2M4</accession>
<evidence type="ECO:0000313" key="5">
    <source>
        <dbReference type="EMBL" id="KRL14461.1"/>
    </source>
</evidence>
<keyword evidence="6" id="KW-1185">Reference proteome</keyword>
<reference evidence="5 6" key="1">
    <citation type="journal article" date="2015" name="Genome Announc.">
        <title>Expanding the biotechnology potential of lactobacilli through comparative genomics of 213 strains and associated genera.</title>
        <authorList>
            <person name="Sun Z."/>
            <person name="Harris H.M."/>
            <person name="McCann A."/>
            <person name="Guo C."/>
            <person name="Argimon S."/>
            <person name="Zhang W."/>
            <person name="Yang X."/>
            <person name="Jeffery I.B."/>
            <person name="Cooney J.C."/>
            <person name="Kagawa T.F."/>
            <person name="Liu W."/>
            <person name="Song Y."/>
            <person name="Salvetti E."/>
            <person name="Wrobel A."/>
            <person name="Rasinkangas P."/>
            <person name="Parkhill J."/>
            <person name="Rea M.C."/>
            <person name="O'Sullivan O."/>
            <person name="Ritari J."/>
            <person name="Douillard F.P."/>
            <person name="Paul Ross R."/>
            <person name="Yang R."/>
            <person name="Briner A.E."/>
            <person name="Felis G.E."/>
            <person name="de Vos W.M."/>
            <person name="Barrangou R."/>
            <person name="Klaenhammer T.R."/>
            <person name="Caufield P.W."/>
            <person name="Cui Y."/>
            <person name="Zhang H."/>
            <person name="O'Toole P.W."/>
        </authorList>
    </citation>
    <scope>NUCLEOTIDE SEQUENCE [LARGE SCALE GENOMIC DNA]</scope>
    <source>
        <strain evidence="5 6">DSM 12744</strain>
    </source>
</reference>
<dbReference type="SUPFAM" id="SSF46785">
    <property type="entry name" value="Winged helix' DNA-binding domain"/>
    <property type="match status" value="1"/>
</dbReference>